<evidence type="ECO:0000313" key="1">
    <source>
        <dbReference type="EMBL" id="AIF20323.1"/>
    </source>
</evidence>
<dbReference type="Gene3D" id="3.40.50.2000">
    <property type="entry name" value="Glycogen Phosphorylase B"/>
    <property type="match status" value="1"/>
</dbReference>
<proteinExistence type="predicted"/>
<protein>
    <recommendedName>
        <fullName evidence="2">Glycosyl transferase</fullName>
    </recommendedName>
</protein>
<sequence>MALKVLAIGDLSNNIVMFKKFTKSNIHLINFPWDGPSKVIDIKDGVEFFKSVKVKDVLKRINEIKNEFDICIAMSSTGLLMSYLADLNYIAYFCGHDIRSPPFIKDMYDPLSTDKPIYDFNSLERRYYKKAYDNAIAAVVTDDELLEHLKKYRDDPTRITGYIVDTTIFNENVKPIERKKTKFTFISPARMGLQKGTEKIWEALRLCKSDFEVIQIKWYDKRNSEEEEIAQEWINNAPKQVTFIPIMTREELGRYMVFADAVLGQVSGIQADIERSGALCKKAVIHYANPKRMYIINGKKVTSPFLPHSNDPKVIAETIDRVVTDKEFREKLADEEYKFVMALSDPNMIASQWDELFEKMNQKYKKAAKNSSKLKIKLRVSGYLISNALRRKIKILKT</sequence>
<accession>A0A075I2V0</accession>
<dbReference type="SUPFAM" id="SSF53756">
    <property type="entry name" value="UDP-Glycosyltransferase/glycogen phosphorylase"/>
    <property type="match status" value="1"/>
</dbReference>
<organism evidence="1">
    <name type="scientific">uncultured marine thaumarchaeote KM3_89_C12</name>
    <dbReference type="NCBI Taxonomy" id="1456339"/>
    <lineage>
        <taxon>Archaea</taxon>
        <taxon>Nitrososphaerota</taxon>
        <taxon>environmental samples</taxon>
    </lineage>
</organism>
<evidence type="ECO:0008006" key="2">
    <source>
        <dbReference type="Google" id="ProtNLM"/>
    </source>
</evidence>
<reference evidence="1" key="1">
    <citation type="journal article" date="2014" name="Genome Biol. Evol.">
        <title>Pangenome evidence for extensive interdomain horizontal transfer affecting lineage core and shell genes in uncultured planktonic thaumarchaeota and euryarchaeota.</title>
        <authorList>
            <person name="Deschamps P."/>
            <person name="Zivanovic Y."/>
            <person name="Moreira D."/>
            <person name="Rodriguez-Valera F."/>
            <person name="Lopez-Garcia P."/>
        </authorList>
    </citation>
    <scope>NUCLEOTIDE SEQUENCE</scope>
</reference>
<dbReference type="AlphaFoldDB" id="A0A075I2V0"/>
<name>A0A075I2V0_9ARCH</name>
<dbReference type="EMBL" id="KF901161">
    <property type="protein sequence ID" value="AIF20323.1"/>
    <property type="molecule type" value="Genomic_DNA"/>
</dbReference>